<dbReference type="Proteomes" id="UP000001203">
    <property type="component" value="Chromosome circular"/>
</dbReference>
<dbReference type="RefSeq" id="WP_009544957.1">
    <property type="nucleotide sequence ID" value="NC_010546.1"/>
</dbReference>
<gene>
    <name evidence="1" type="ordered locus">cce_2346</name>
</gene>
<evidence type="ECO:0000313" key="1">
    <source>
        <dbReference type="EMBL" id="ACB51696.1"/>
    </source>
</evidence>
<dbReference type="EMBL" id="CP000806">
    <property type="protein sequence ID" value="ACB51696.1"/>
    <property type="molecule type" value="Genomic_DNA"/>
</dbReference>
<dbReference type="KEGG" id="cyt:cce_2346"/>
<accession>B1WQI5</accession>
<dbReference type="eggNOG" id="ENOG5031TCF">
    <property type="taxonomic scope" value="Bacteria"/>
</dbReference>
<reference evidence="1 2" key="1">
    <citation type="journal article" date="2008" name="Proc. Natl. Acad. Sci. U.S.A.">
        <title>The genome of Cyanothece 51142, a unicellular diazotrophic cyanobacterium important in the marine nitrogen cycle.</title>
        <authorList>
            <person name="Welsh E.A."/>
            <person name="Liberton M."/>
            <person name="Stoeckel J."/>
            <person name="Loh T."/>
            <person name="Elvitigala T."/>
            <person name="Wang C."/>
            <person name="Wollam A."/>
            <person name="Fulton R.S."/>
            <person name="Clifton S.W."/>
            <person name="Jacobs J.M."/>
            <person name="Aurora R."/>
            <person name="Ghosh B.K."/>
            <person name="Sherman L.A."/>
            <person name="Smith R.D."/>
            <person name="Wilson R.K."/>
            <person name="Pakrasi H.B."/>
        </authorList>
    </citation>
    <scope>NUCLEOTIDE SEQUENCE [LARGE SCALE GENOMIC DNA]</scope>
    <source>
        <strain evidence="2">ATCC 51142 / BH68</strain>
    </source>
</reference>
<protein>
    <submittedName>
        <fullName evidence="1">Uncharacterized protein</fullName>
    </submittedName>
</protein>
<dbReference type="AlphaFoldDB" id="B1WQI5"/>
<name>B1WQI5_CROS5</name>
<sequence length="158" mass="17977">MENKQEQAKNKAIQQEILAGRKFSLAEAIGREGGDFLKGESPVPKFVQAITEINTFIALNLQDSSGALQVILQTWVKGDERGVSQNLDSPLQGLKQLLDKILSNSELFYELVRQVDFKWGQMYDERPYFQSPGEKPHPNDEYSHELVEEKLKNLLSKI</sequence>
<evidence type="ECO:0000313" key="2">
    <source>
        <dbReference type="Proteomes" id="UP000001203"/>
    </source>
</evidence>
<proteinExistence type="predicted"/>
<keyword evidence="2" id="KW-1185">Reference proteome</keyword>
<dbReference type="OrthoDB" id="276747at2"/>
<organism evidence="1 2">
    <name type="scientific">Crocosphaera subtropica (strain ATCC 51142 / BH68)</name>
    <name type="common">Cyanothece sp. (strain ATCC 51142)</name>
    <dbReference type="NCBI Taxonomy" id="43989"/>
    <lineage>
        <taxon>Bacteria</taxon>
        <taxon>Bacillati</taxon>
        <taxon>Cyanobacteriota</taxon>
        <taxon>Cyanophyceae</taxon>
        <taxon>Oscillatoriophycideae</taxon>
        <taxon>Chroococcales</taxon>
        <taxon>Aphanothecaceae</taxon>
        <taxon>Crocosphaera</taxon>
        <taxon>Crocosphaera subtropica</taxon>
    </lineage>
</organism>
<dbReference type="HOGENOM" id="CLU_116763_0_0_3"/>